<evidence type="ECO:0000313" key="3">
    <source>
        <dbReference type="Proteomes" id="UP000224567"/>
    </source>
</evidence>
<sequence>MAKKDAKLRLIHWVLLLQEFDFEVKDRRGCENQVVDHLSRLENEHILQPDLEINDAFLDEEILATMMEDLPWYADFANFVDDAMNMRLEQLNEIDEFRLHSYERSDLYKEQMKKYHDRRIVQRNFQNGDMVLLFNSRLKLFPGKLRSKLSGPYKISQVYSSGVVELEDNNGVVFKVQWHQKHDKEKIKRPPYKKARKGDEKSKVNPPRYKYLTACSESNGS</sequence>
<evidence type="ECO:0000313" key="2">
    <source>
        <dbReference type="EMBL" id="PHT59510.1"/>
    </source>
</evidence>
<feature type="region of interest" description="Disordered" evidence="1">
    <location>
        <begin position="184"/>
        <end position="207"/>
    </location>
</feature>
<dbReference type="AlphaFoldDB" id="A0A2G2XPV5"/>
<dbReference type="PANTHER" id="PTHR34072">
    <property type="entry name" value="ENZYMATIC POLYPROTEIN-RELATED"/>
    <property type="match status" value="1"/>
</dbReference>
<proteinExistence type="predicted"/>
<dbReference type="OrthoDB" id="1094981at2759"/>
<reference evidence="3" key="2">
    <citation type="journal article" date="2017" name="J. Anim. Genet.">
        <title>Multiple reference genome sequences of hot pepper reveal the massive evolution of plant disease resistance genes by retroduplication.</title>
        <authorList>
            <person name="Kim S."/>
            <person name="Park J."/>
            <person name="Yeom S.-I."/>
            <person name="Kim Y.-M."/>
            <person name="Seo E."/>
            <person name="Kim K.-T."/>
            <person name="Kim M.-S."/>
            <person name="Lee J.M."/>
            <person name="Cheong K."/>
            <person name="Shin H.-S."/>
            <person name="Kim S.-B."/>
            <person name="Han K."/>
            <person name="Lee J."/>
            <person name="Park M."/>
            <person name="Lee H.-A."/>
            <person name="Lee H.-Y."/>
            <person name="Lee Y."/>
            <person name="Oh S."/>
            <person name="Lee J.H."/>
            <person name="Choi E."/>
            <person name="Choi E."/>
            <person name="Lee S.E."/>
            <person name="Jeon J."/>
            <person name="Kim H."/>
            <person name="Choi G."/>
            <person name="Song H."/>
            <person name="Lee J."/>
            <person name="Lee S.-C."/>
            <person name="Kwon J.-K."/>
            <person name="Lee H.-Y."/>
            <person name="Koo N."/>
            <person name="Hong Y."/>
            <person name="Kim R.W."/>
            <person name="Kang W.-H."/>
            <person name="Huh J.H."/>
            <person name="Kang B.-C."/>
            <person name="Yang T.-J."/>
            <person name="Lee Y.-H."/>
            <person name="Bennetzen J.L."/>
            <person name="Choi D."/>
        </authorList>
    </citation>
    <scope>NUCLEOTIDE SEQUENCE [LARGE SCALE GENOMIC DNA]</scope>
    <source>
        <strain evidence="3">cv. PBC81</strain>
    </source>
</reference>
<evidence type="ECO:0000256" key="1">
    <source>
        <dbReference type="SAM" id="MobiDB-lite"/>
    </source>
</evidence>
<gene>
    <name evidence="2" type="ORF">CQW23_01873</name>
</gene>
<keyword evidence="3" id="KW-1185">Reference proteome</keyword>
<name>A0A2G2XPV5_CAPBA</name>
<reference evidence="2 3" key="1">
    <citation type="journal article" date="2017" name="Genome Biol.">
        <title>New reference genome sequences of hot pepper reveal the massive evolution of plant disease-resistance genes by retroduplication.</title>
        <authorList>
            <person name="Kim S."/>
            <person name="Park J."/>
            <person name="Yeom S.I."/>
            <person name="Kim Y.M."/>
            <person name="Seo E."/>
            <person name="Kim K.T."/>
            <person name="Kim M.S."/>
            <person name="Lee J.M."/>
            <person name="Cheong K."/>
            <person name="Shin H.S."/>
            <person name="Kim S.B."/>
            <person name="Han K."/>
            <person name="Lee J."/>
            <person name="Park M."/>
            <person name="Lee H.A."/>
            <person name="Lee H.Y."/>
            <person name="Lee Y."/>
            <person name="Oh S."/>
            <person name="Lee J.H."/>
            <person name="Choi E."/>
            <person name="Choi E."/>
            <person name="Lee S.E."/>
            <person name="Jeon J."/>
            <person name="Kim H."/>
            <person name="Choi G."/>
            <person name="Song H."/>
            <person name="Lee J."/>
            <person name="Lee S.C."/>
            <person name="Kwon J.K."/>
            <person name="Lee H.Y."/>
            <person name="Koo N."/>
            <person name="Hong Y."/>
            <person name="Kim R.W."/>
            <person name="Kang W.H."/>
            <person name="Huh J.H."/>
            <person name="Kang B.C."/>
            <person name="Yang T.J."/>
            <person name="Lee Y.H."/>
            <person name="Bennetzen J.L."/>
            <person name="Choi D."/>
        </authorList>
    </citation>
    <scope>NUCLEOTIDE SEQUENCE [LARGE SCALE GENOMIC DNA]</scope>
    <source>
        <strain evidence="3">cv. PBC81</strain>
    </source>
</reference>
<dbReference type="PANTHER" id="PTHR34072:SF57">
    <property type="entry name" value="RNA-DIRECTED DNA POLYMERASE"/>
    <property type="match status" value="1"/>
</dbReference>
<protein>
    <submittedName>
        <fullName evidence="2">Uncharacterized protein</fullName>
    </submittedName>
</protein>
<organism evidence="2 3">
    <name type="scientific">Capsicum baccatum</name>
    <name type="common">Peruvian pepper</name>
    <dbReference type="NCBI Taxonomy" id="33114"/>
    <lineage>
        <taxon>Eukaryota</taxon>
        <taxon>Viridiplantae</taxon>
        <taxon>Streptophyta</taxon>
        <taxon>Embryophyta</taxon>
        <taxon>Tracheophyta</taxon>
        <taxon>Spermatophyta</taxon>
        <taxon>Magnoliopsida</taxon>
        <taxon>eudicotyledons</taxon>
        <taxon>Gunneridae</taxon>
        <taxon>Pentapetalae</taxon>
        <taxon>asterids</taxon>
        <taxon>lamiids</taxon>
        <taxon>Solanales</taxon>
        <taxon>Solanaceae</taxon>
        <taxon>Solanoideae</taxon>
        <taxon>Capsiceae</taxon>
        <taxon>Capsicum</taxon>
    </lineage>
</organism>
<accession>A0A2G2XPV5</accession>
<comment type="caution">
    <text evidence="2">The sequence shown here is derived from an EMBL/GenBank/DDBJ whole genome shotgun (WGS) entry which is preliminary data.</text>
</comment>
<dbReference type="EMBL" id="MLFT02000001">
    <property type="protein sequence ID" value="PHT59510.1"/>
    <property type="molecule type" value="Genomic_DNA"/>
</dbReference>
<dbReference type="Proteomes" id="UP000224567">
    <property type="component" value="Unassembled WGS sequence"/>
</dbReference>